<dbReference type="OrthoDB" id="196717at2759"/>
<evidence type="ECO:0000313" key="2">
    <source>
        <dbReference type="Proteomes" id="UP000691718"/>
    </source>
</evidence>
<evidence type="ECO:0000313" key="1">
    <source>
        <dbReference type="EMBL" id="CAG5049772.1"/>
    </source>
</evidence>
<dbReference type="Proteomes" id="UP000691718">
    <property type="component" value="Unassembled WGS sequence"/>
</dbReference>
<dbReference type="AlphaFoldDB" id="A0A8S3Y163"/>
<name>A0A8S3Y163_PARAO</name>
<reference evidence="1" key="1">
    <citation type="submission" date="2021-04" db="EMBL/GenBank/DDBJ databases">
        <authorList>
            <person name="Tunstrom K."/>
        </authorList>
    </citation>
    <scope>NUCLEOTIDE SEQUENCE</scope>
</reference>
<protein>
    <submittedName>
        <fullName evidence="1">(apollo) hypothetical protein</fullName>
    </submittedName>
</protein>
<dbReference type="EMBL" id="CAJQZP010001479">
    <property type="protein sequence ID" value="CAG5049772.1"/>
    <property type="molecule type" value="Genomic_DNA"/>
</dbReference>
<sequence>MFDYKYLSNEHLEGFDNYKYMAKDTSPLSVYVMHPFWNKVVEFFNSVQDKGSTFRFGSCIVKEKFSSFSQSPSLCCNPFSLIFYVRSK</sequence>
<proteinExistence type="predicted"/>
<accession>A0A8S3Y163</accession>
<organism evidence="1 2">
    <name type="scientific">Parnassius apollo</name>
    <name type="common">Apollo butterfly</name>
    <name type="synonym">Papilio apollo</name>
    <dbReference type="NCBI Taxonomy" id="110799"/>
    <lineage>
        <taxon>Eukaryota</taxon>
        <taxon>Metazoa</taxon>
        <taxon>Ecdysozoa</taxon>
        <taxon>Arthropoda</taxon>
        <taxon>Hexapoda</taxon>
        <taxon>Insecta</taxon>
        <taxon>Pterygota</taxon>
        <taxon>Neoptera</taxon>
        <taxon>Endopterygota</taxon>
        <taxon>Lepidoptera</taxon>
        <taxon>Glossata</taxon>
        <taxon>Ditrysia</taxon>
        <taxon>Papilionoidea</taxon>
        <taxon>Papilionidae</taxon>
        <taxon>Parnassiinae</taxon>
        <taxon>Parnassini</taxon>
        <taxon>Parnassius</taxon>
        <taxon>Parnassius</taxon>
    </lineage>
</organism>
<gene>
    <name evidence="1" type="ORF">PAPOLLO_LOCUS24588</name>
</gene>
<keyword evidence="2" id="KW-1185">Reference proteome</keyword>
<comment type="caution">
    <text evidence="1">The sequence shown here is derived from an EMBL/GenBank/DDBJ whole genome shotgun (WGS) entry which is preliminary data.</text>
</comment>